<dbReference type="PROSITE" id="PS50883">
    <property type="entry name" value="EAL"/>
    <property type="match status" value="1"/>
</dbReference>
<evidence type="ECO:0000256" key="1">
    <source>
        <dbReference type="SAM" id="MobiDB-lite"/>
    </source>
</evidence>
<reference evidence="4" key="1">
    <citation type="journal article" date="2019" name="Int. J. Syst. Evol. Microbiol.">
        <title>The Global Catalogue of Microorganisms (GCM) 10K type strain sequencing project: providing services to taxonomists for standard genome sequencing and annotation.</title>
        <authorList>
            <consortium name="The Broad Institute Genomics Platform"/>
            <consortium name="The Broad Institute Genome Sequencing Center for Infectious Disease"/>
            <person name="Wu L."/>
            <person name="Ma J."/>
        </authorList>
    </citation>
    <scope>NUCLEOTIDE SEQUENCE [LARGE SCALE GENOMIC DNA]</scope>
    <source>
        <strain evidence="4">KCTC 52094</strain>
    </source>
</reference>
<evidence type="ECO:0000313" key="3">
    <source>
        <dbReference type="EMBL" id="MFC3126259.1"/>
    </source>
</evidence>
<dbReference type="CDD" id="cd01948">
    <property type="entry name" value="EAL"/>
    <property type="match status" value="1"/>
</dbReference>
<dbReference type="RefSeq" id="WP_379597470.1">
    <property type="nucleotide sequence ID" value="NZ_JBHRTN010000018.1"/>
</dbReference>
<dbReference type="PANTHER" id="PTHR33121:SF79">
    <property type="entry name" value="CYCLIC DI-GMP PHOSPHODIESTERASE PDED-RELATED"/>
    <property type="match status" value="1"/>
</dbReference>
<dbReference type="Pfam" id="PF00563">
    <property type="entry name" value="EAL"/>
    <property type="match status" value="1"/>
</dbReference>
<feature type="region of interest" description="Disordered" evidence="1">
    <location>
        <begin position="381"/>
        <end position="409"/>
    </location>
</feature>
<accession>A0ABV7G0R5</accession>
<dbReference type="SMART" id="SM00052">
    <property type="entry name" value="EAL"/>
    <property type="match status" value="1"/>
</dbReference>
<dbReference type="SUPFAM" id="SSF141868">
    <property type="entry name" value="EAL domain-like"/>
    <property type="match status" value="1"/>
</dbReference>
<dbReference type="EMBL" id="JBHRTN010000018">
    <property type="protein sequence ID" value="MFC3126259.1"/>
    <property type="molecule type" value="Genomic_DNA"/>
</dbReference>
<keyword evidence="4" id="KW-1185">Reference proteome</keyword>
<feature type="domain" description="EAL" evidence="2">
    <location>
        <begin position="132"/>
        <end position="383"/>
    </location>
</feature>
<proteinExistence type="predicted"/>
<dbReference type="Gene3D" id="3.20.20.450">
    <property type="entry name" value="EAL domain"/>
    <property type="match status" value="1"/>
</dbReference>
<protein>
    <submittedName>
        <fullName evidence="3">EAL domain-containing protein</fullName>
    </submittedName>
</protein>
<evidence type="ECO:0000259" key="2">
    <source>
        <dbReference type="PROSITE" id="PS50883"/>
    </source>
</evidence>
<gene>
    <name evidence="3" type="ORF">ACFOD4_14420</name>
</gene>
<dbReference type="InterPro" id="IPR001633">
    <property type="entry name" value="EAL_dom"/>
</dbReference>
<organism evidence="3 4">
    <name type="scientific">Teichococcus globiformis</name>
    <dbReference type="NCBI Taxonomy" id="2307229"/>
    <lineage>
        <taxon>Bacteria</taxon>
        <taxon>Pseudomonadati</taxon>
        <taxon>Pseudomonadota</taxon>
        <taxon>Alphaproteobacteria</taxon>
        <taxon>Acetobacterales</taxon>
        <taxon>Roseomonadaceae</taxon>
        <taxon>Roseomonas</taxon>
    </lineage>
</organism>
<dbReference type="PANTHER" id="PTHR33121">
    <property type="entry name" value="CYCLIC DI-GMP PHOSPHODIESTERASE PDEF"/>
    <property type="match status" value="1"/>
</dbReference>
<dbReference type="InterPro" id="IPR050706">
    <property type="entry name" value="Cyclic-di-GMP_PDE-like"/>
</dbReference>
<dbReference type="Proteomes" id="UP001595593">
    <property type="component" value="Unassembled WGS sequence"/>
</dbReference>
<sequence>MALRFSTGPSDVDHPLLLLADDPEIVRATQAAARGMAHAPQRVADGRTALRHLFGTGTGSGSPPRHLVCQPSAAGSSWPALLATALDPFSHTGIVVVREDGVAMAGVDAVLPRAEDLAQALRAARWRRTQSPATDPAALAIGLARGEITVRYQPILRLSDRRPVLLEGLARWHRPDDSPLGPDLFVPLAESSGQSRALTAAVAEAAFAEMAPAAARVGASLSVNLPLTVLLEQDVLSWLNGLMARHNFPASALTLELTETIPVRDRSALRRALRRLERAGLPVLIDDMGLEEDRAALMELPFAGIKLDRHLVGAMPTRRRARAEVERLVALAHSRRMSVTAEGVSDARLWRAVTAAGADHAQGFAVSRPLPAAALPGWASAWRNGPPRQAHRHASGSASAGAEHLHASQ</sequence>
<name>A0ABV7G0R5_9PROT</name>
<comment type="caution">
    <text evidence="3">The sequence shown here is derived from an EMBL/GenBank/DDBJ whole genome shotgun (WGS) entry which is preliminary data.</text>
</comment>
<dbReference type="InterPro" id="IPR035919">
    <property type="entry name" value="EAL_sf"/>
</dbReference>
<evidence type="ECO:0000313" key="4">
    <source>
        <dbReference type="Proteomes" id="UP001595593"/>
    </source>
</evidence>